<dbReference type="GO" id="GO:0005524">
    <property type="term" value="F:ATP binding"/>
    <property type="evidence" value="ECO:0007669"/>
    <property type="project" value="UniProtKB-KW"/>
</dbReference>
<evidence type="ECO:0000256" key="2">
    <source>
        <dbReference type="ARBA" id="ARBA00022840"/>
    </source>
</evidence>
<dbReference type="RefSeq" id="XP_007044257.2">
    <property type="nucleotide sequence ID" value="XM_007044195.2"/>
</dbReference>
<feature type="transmembrane region" description="Helical" evidence="3">
    <location>
        <begin position="276"/>
        <end position="295"/>
    </location>
</feature>
<dbReference type="PANTHER" id="PTHR46008">
    <property type="entry name" value="LEAF RUST 10 DISEASE-RESISTANCE LOCUS RECEPTOR-LIKE PROTEIN KINASE-LIKE 1.4"/>
    <property type="match status" value="1"/>
</dbReference>
<gene>
    <name evidence="5" type="primary">LOC18609184</name>
</gene>
<proteinExistence type="predicted"/>
<reference evidence="5" key="2">
    <citation type="submission" date="2025-08" db="UniProtKB">
        <authorList>
            <consortium name="RefSeq"/>
        </authorList>
    </citation>
    <scope>IDENTIFICATION</scope>
</reference>
<accession>A0AB32VFI8</accession>
<organism evidence="4 5">
    <name type="scientific">Theobroma cacao</name>
    <name type="common">Cacao</name>
    <name type="synonym">Cocoa</name>
    <dbReference type="NCBI Taxonomy" id="3641"/>
    <lineage>
        <taxon>Eukaryota</taxon>
        <taxon>Viridiplantae</taxon>
        <taxon>Streptophyta</taxon>
        <taxon>Embryophyta</taxon>
        <taxon>Tracheophyta</taxon>
        <taxon>Spermatophyta</taxon>
        <taxon>Magnoliopsida</taxon>
        <taxon>eudicotyledons</taxon>
        <taxon>Gunneridae</taxon>
        <taxon>Pentapetalae</taxon>
        <taxon>rosids</taxon>
        <taxon>malvids</taxon>
        <taxon>Malvales</taxon>
        <taxon>Malvaceae</taxon>
        <taxon>Byttnerioideae</taxon>
        <taxon>Theobroma</taxon>
    </lineage>
</organism>
<reference evidence="4" key="1">
    <citation type="journal article" date="1997" name="Nucleic Acids Res.">
        <title>tRNAscan-SE: a program for improved detection of transfer RNA genes in genomic sequence.</title>
        <authorList>
            <person name="Lowe T.M."/>
            <person name="Eddy S.R."/>
        </authorList>
    </citation>
    <scope>NUCLEOTIDE SEQUENCE [LARGE SCALE GENOMIC DNA]</scope>
    <source>
        <strain evidence="4">r\B97-61/B2</strain>
    </source>
</reference>
<dbReference type="PANTHER" id="PTHR46008:SF2">
    <property type="entry name" value="LEAF RUST 10 DISEASE-RESISTANCE LOCUS RECEPTOR-LIKE PROTEIN KINASE-LIKE 1.4"/>
    <property type="match status" value="1"/>
</dbReference>
<dbReference type="GeneID" id="18609184"/>
<feature type="transmembrane region" description="Helical" evidence="3">
    <location>
        <begin position="36"/>
        <end position="55"/>
    </location>
</feature>
<keyword evidence="3" id="KW-0472">Membrane</keyword>
<dbReference type="Gramene" id="Tc02v2_t019430.1">
    <property type="protein sequence ID" value="Tc02v2_p019430.1"/>
    <property type="gene ID" value="Tc02v2_g019430"/>
</dbReference>
<keyword evidence="2" id="KW-0067">ATP-binding</keyword>
<name>A0AB32VFI8_THECC</name>
<sequence length="311" mass="35443">MTTQMKSSLINLKLESNAYIWVVFVHSYESGSKPMAVVSILFVFLLSRLLLLHLAEAENRLRPDCPAFDCGNFGNISFPFTKSERPECGLCLVDGCNKTVAKIQLEKGGRWYQLKQINQGNTVTVYDQELGKQLQSKDCEALSMWSLPNHPLISFHFFPNLTLLKCNATLFTSFPEEINQTRCNDYNLYYPVEDEPSRSWLLYCSISQLPVTMSQQGNDSQSDKYLFKLVTAEFSVELRVVKDCGDCHYKGGQCLVNDKQEFYCGNENKSNLGLKLGLGIGSLLLLTLIIFSIYLRRHLLKQNEQFSHIQL</sequence>
<dbReference type="KEGG" id="tcc:18609184"/>
<evidence type="ECO:0000313" key="4">
    <source>
        <dbReference type="Proteomes" id="UP000694886"/>
    </source>
</evidence>
<protein>
    <submittedName>
        <fullName evidence="5">LEAF RUST 10 DISEASE-RESISTANCE LOCUS RECEPTOR-LIKE PROTEIN KINASE-like 1.1</fullName>
    </submittedName>
</protein>
<dbReference type="AlphaFoldDB" id="A0AB32VFI8"/>
<keyword evidence="1" id="KW-0547">Nucleotide-binding</keyword>
<evidence type="ECO:0000313" key="5">
    <source>
        <dbReference type="RefSeq" id="XP_007044257.2"/>
    </source>
</evidence>
<evidence type="ECO:0000256" key="3">
    <source>
        <dbReference type="SAM" id="Phobius"/>
    </source>
</evidence>
<evidence type="ECO:0000256" key="1">
    <source>
        <dbReference type="ARBA" id="ARBA00022741"/>
    </source>
</evidence>
<keyword evidence="3" id="KW-0812">Transmembrane</keyword>
<dbReference type="Proteomes" id="UP000694886">
    <property type="component" value="Chromosome 2"/>
</dbReference>
<keyword evidence="3" id="KW-1133">Transmembrane helix</keyword>